<evidence type="ECO:0000256" key="1">
    <source>
        <dbReference type="SAM" id="SignalP"/>
    </source>
</evidence>
<feature type="chain" id="PRO_5040801136" description="PDZ domain-containing protein" evidence="1">
    <location>
        <begin position="23"/>
        <end position="281"/>
    </location>
</feature>
<name>A0A9X4AWW0_9BACT</name>
<evidence type="ECO:0008006" key="4">
    <source>
        <dbReference type="Google" id="ProtNLM"/>
    </source>
</evidence>
<keyword evidence="1" id="KW-0732">Signal</keyword>
<comment type="caution">
    <text evidence="2">The sequence shown here is derived from an EMBL/GenBank/DDBJ whole genome shotgun (WGS) entry which is preliminary data.</text>
</comment>
<dbReference type="PROSITE" id="PS51257">
    <property type="entry name" value="PROKAR_LIPOPROTEIN"/>
    <property type="match status" value="1"/>
</dbReference>
<dbReference type="EMBL" id="JAGTJJ010000058">
    <property type="protein sequence ID" value="MDC3987788.1"/>
    <property type="molecule type" value="Genomic_DNA"/>
</dbReference>
<dbReference type="RefSeq" id="WP_272459687.1">
    <property type="nucleotide sequence ID" value="NZ_JAGTJJ010000058.1"/>
</dbReference>
<gene>
    <name evidence="2" type="ORF">KEG57_45410</name>
</gene>
<evidence type="ECO:0000313" key="2">
    <source>
        <dbReference type="EMBL" id="MDC3987788.1"/>
    </source>
</evidence>
<organism evidence="2 3">
    <name type="scientific">Polyangium jinanense</name>
    <dbReference type="NCBI Taxonomy" id="2829994"/>
    <lineage>
        <taxon>Bacteria</taxon>
        <taxon>Pseudomonadati</taxon>
        <taxon>Myxococcota</taxon>
        <taxon>Polyangia</taxon>
        <taxon>Polyangiales</taxon>
        <taxon>Polyangiaceae</taxon>
        <taxon>Polyangium</taxon>
    </lineage>
</organism>
<proteinExistence type="predicted"/>
<evidence type="ECO:0000313" key="3">
    <source>
        <dbReference type="Proteomes" id="UP001151081"/>
    </source>
</evidence>
<reference evidence="2 3" key="1">
    <citation type="submission" date="2021-04" db="EMBL/GenBank/DDBJ databases">
        <title>Genome analysis of Polyangium sp.</title>
        <authorList>
            <person name="Li Y."/>
            <person name="Wang J."/>
        </authorList>
    </citation>
    <scope>NUCLEOTIDE SEQUENCE [LARGE SCALE GENOMIC DNA]</scope>
    <source>
        <strain evidence="2 3">SDU14</strain>
    </source>
</reference>
<feature type="signal peptide" evidence="1">
    <location>
        <begin position="1"/>
        <end position="22"/>
    </location>
</feature>
<keyword evidence="3" id="KW-1185">Reference proteome</keyword>
<sequence length="281" mass="29152">MPTPSRLRSALTLTLTAALLLAACHKSDPGPSQPVAGDDAAADISAGTVSLELRNEPVDAVAEKLASAAGKPIVIDADAQAVAHCARITLLTGGPVPLPNAIRLLREALDPAGLSLVESEAGGIIVRRIPDKPLPATCARATGEPAAPAPSESAQIPADVAAEKFAAGVRKISETEYELTQASADLLKGDQAELIRSGRFVPTQKDGKVVGLKLFGIRPSSVLATLGLQNGDLVTELGGYALTGPDLALEAYTKLKGAKKVEMTIERRGATQKFLYRVVEK</sequence>
<dbReference type="AlphaFoldDB" id="A0A9X4AWW0"/>
<dbReference type="InterPro" id="IPR036034">
    <property type="entry name" value="PDZ_sf"/>
</dbReference>
<dbReference type="SUPFAM" id="SSF50156">
    <property type="entry name" value="PDZ domain-like"/>
    <property type="match status" value="1"/>
</dbReference>
<accession>A0A9X4AWW0</accession>
<protein>
    <recommendedName>
        <fullName evidence="4">PDZ domain-containing protein</fullName>
    </recommendedName>
</protein>
<dbReference type="Gene3D" id="3.55.50.30">
    <property type="match status" value="1"/>
</dbReference>
<dbReference type="Proteomes" id="UP001151081">
    <property type="component" value="Unassembled WGS sequence"/>
</dbReference>
<dbReference type="Gene3D" id="2.30.42.10">
    <property type="match status" value="1"/>
</dbReference>